<dbReference type="AlphaFoldDB" id="A0A1G7CUR7"/>
<dbReference type="InterPro" id="IPR023346">
    <property type="entry name" value="Lysozyme-like_dom_sf"/>
</dbReference>
<feature type="region of interest" description="Disordered" evidence="1">
    <location>
        <begin position="93"/>
        <end position="123"/>
    </location>
</feature>
<dbReference type="EMBL" id="FNAD01000021">
    <property type="protein sequence ID" value="SDE43057.1"/>
    <property type="molecule type" value="Genomic_DNA"/>
</dbReference>
<evidence type="ECO:0000313" key="4">
    <source>
        <dbReference type="Proteomes" id="UP000198949"/>
    </source>
</evidence>
<gene>
    <name evidence="3" type="ORF">SAMN05216270_12144</name>
</gene>
<sequence length="229" mass="24208">MIPLLTRYGAKLAAVLVLALGAVIAVNAVTDDPSELDAQHPSQAAAEQQAEAEAAYEEVRYLHVNYIEETAGADVATKVDALADFAADRAASLDSAQEDADQAAEEAEQAAEEAANAGRTDVDIPGSCGDYSGNKATGCALAQEHGFDLEQVGCLVALWDRESGWNELAANGIGAYGIPQALPGSKMESEGSDWETNPVTQIEWGLGYIEGRYGTPCEAWNHSEEVGWY</sequence>
<dbReference type="Proteomes" id="UP000198949">
    <property type="component" value="Unassembled WGS sequence"/>
</dbReference>
<proteinExistence type="predicted"/>
<protein>
    <recommendedName>
        <fullName evidence="5">Transglycosylase SLT domain-containing protein</fullName>
    </recommendedName>
</protein>
<evidence type="ECO:0000256" key="2">
    <source>
        <dbReference type="SAM" id="SignalP"/>
    </source>
</evidence>
<accession>A0A1G7CUR7</accession>
<organism evidence="3 4">
    <name type="scientific">Glycomyces harbinensis</name>
    <dbReference type="NCBI Taxonomy" id="58114"/>
    <lineage>
        <taxon>Bacteria</taxon>
        <taxon>Bacillati</taxon>
        <taxon>Actinomycetota</taxon>
        <taxon>Actinomycetes</taxon>
        <taxon>Glycomycetales</taxon>
        <taxon>Glycomycetaceae</taxon>
        <taxon>Glycomyces</taxon>
    </lineage>
</organism>
<name>A0A1G7CUR7_9ACTN</name>
<dbReference type="RefSeq" id="WP_091040256.1">
    <property type="nucleotide sequence ID" value="NZ_FNAD01000021.1"/>
</dbReference>
<evidence type="ECO:0000256" key="1">
    <source>
        <dbReference type="SAM" id="MobiDB-lite"/>
    </source>
</evidence>
<evidence type="ECO:0008006" key="5">
    <source>
        <dbReference type="Google" id="ProtNLM"/>
    </source>
</evidence>
<feature type="chain" id="PRO_5038654701" description="Transglycosylase SLT domain-containing protein" evidence="2">
    <location>
        <begin position="29"/>
        <end position="229"/>
    </location>
</feature>
<keyword evidence="4" id="KW-1185">Reference proteome</keyword>
<reference evidence="4" key="1">
    <citation type="submission" date="2016-10" db="EMBL/GenBank/DDBJ databases">
        <authorList>
            <person name="Varghese N."/>
            <person name="Submissions S."/>
        </authorList>
    </citation>
    <scope>NUCLEOTIDE SEQUENCE [LARGE SCALE GENOMIC DNA]</scope>
    <source>
        <strain evidence="4">CGMCC 4.3516</strain>
    </source>
</reference>
<evidence type="ECO:0000313" key="3">
    <source>
        <dbReference type="EMBL" id="SDE43057.1"/>
    </source>
</evidence>
<dbReference type="STRING" id="58114.SAMN05216270_12144"/>
<dbReference type="SUPFAM" id="SSF53955">
    <property type="entry name" value="Lysozyme-like"/>
    <property type="match status" value="1"/>
</dbReference>
<keyword evidence="2" id="KW-0732">Signal</keyword>
<dbReference type="OrthoDB" id="9766277at2"/>
<feature type="compositionally biased region" description="Acidic residues" evidence="1">
    <location>
        <begin position="96"/>
        <end position="111"/>
    </location>
</feature>
<feature type="signal peptide" evidence="2">
    <location>
        <begin position="1"/>
        <end position="28"/>
    </location>
</feature>